<keyword evidence="1" id="KW-0812">Transmembrane</keyword>
<reference evidence="2 3" key="1">
    <citation type="submission" date="2020-08" db="EMBL/GenBank/DDBJ databases">
        <title>Genome public.</title>
        <authorList>
            <person name="Liu C."/>
            <person name="Sun Q."/>
        </authorList>
    </citation>
    <scope>NUCLEOTIDE SEQUENCE [LARGE SCALE GENOMIC DNA]</scope>
    <source>
        <strain evidence="2 3">NSJ-10</strain>
    </source>
</reference>
<keyword evidence="1" id="KW-1133">Transmembrane helix</keyword>
<feature type="transmembrane region" description="Helical" evidence="1">
    <location>
        <begin position="66"/>
        <end position="84"/>
    </location>
</feature>
<evidence type="ECO:0000313" key="2">
    <source>
        <dbReference type="EMBL" id="MBC5662992.1"/>
    </source>
</evidence>
<name>A0A8I0APU6_9FIRM</name>
<keyword evidence="1" id="KW-0472">Membrane</keyword>
<dbReference type="Pfam" id="PF11667">
    <property type="entry name" value="DUF3267"/>
    <property type="match status" value="1"/>
</dbReference>
<keyword evidence="3" id="KW-1185">Reference proteome</keyword>
<dbReference type="EMBL" id="JACOOX010000004">
    <property type="protein sequence ID" value="MBC5662992.1"/>
    <property type="molecule type" value="Genomic_DNA"/>
</dbReference>
<sequence length="197" mass="22093">MIKIVWSINDINKYQTGNLLDGAVKIETPQSVGELMKKAVPIAVILCVILFIAMLCKTIICKTVVISPIFILVGFAFGFLLLIIHEWLHGIVYPKEADVTIGRIKGKATFVALASYPLRRDRFILMCLLPFVLGLVPFILFVISPAEFRVLNGLNFGMACMGMISPFPDVFNVLVVLRNSEKSDLIMFYKNDMYKIS</sequence>
<protein>
    <submittedName>
        <fullName evidence="2">DUF3267 domain-containing protein</fullName>
    </submittedName>
</protein>
<proteinExistence type="predicted"/>
<dbReference type="Proteomes" id="UP000615234">
    <property type="component" value="Unassembled WGS sequence"/>
</dbReference>
<feature type="transmembrane region" description="Helical" evidence="1">
    <location>
        <begin position="39"/>
        <end position="60"/>
    </location>
</feature>
<comment type="caution">
    <text evidence="2">The sequence shown here is derived from an EMBL/GenBank/DDBJ whole genome shotgun (WGS) entry which is preliminary data.</text>
</comment>
<dbReference type="InterPro" id="IPR021683">
    <property type="entry name" value="DUF3267"/>
</dbReference>
<organism evidence="2 3">
    <name type="scientific">Coprococcus hominis</name>
    <name type="common">ex Liu et al. 2022</name>
    <dbReference type="NCBI Taxonomy" id="2763039"/>
    <lineage>
        <taxon>Bacteria</taxon>
        <taxon>Bacillati</taxon>
        <taxon>Bacillota</taxon>
        <taxon>Clostridia</taxon>
        <taxon>Lachnospirales</taxon>
        <taxon>Lachnospiraceae</taxon>
        <taxon>Coprococcus</taxon>
    </lineage>
</organism>
<feature type="transmembrane region" description="Helical" evidence="1">
    <location>
        <begin position="123"/>
        <end position="144"/>
    </location>
</feature>
<dbReference type="AlphaFoldDB" id="A0A8I0APU6"/>
<evidence type="ECO:0000256" key="1">
    <source>
        <dbReference type="SAM" id="Phobius"/>
    </source>
</evidence>
<gene>
    <name evidence="2" type="ORF">H8S09_08810</name>
</gene>
<dbReference type="RefSeq" id="WP_008401980.1">
    <property type="nucleotide sequence ID" value="NZ_JACOOX010000004.1"/>
</dbReference>
<accession>A0A8I0APU6</accession>
<evidence type="ECO:0000313" key="3">
    <source>
        <dbReference type="Proteomes" id="UP000615234"/>
    </source>
</evidence>
<feature type="transmembrane region" description="Helical" evidence="1">
    <location>
        <begin position="156"/>
        <end position="177"/>
    </location>
</feature>